<feature type="transmembrane region" description="Helical" evidence="7">
    <location>
        <begin position="182"/>
        <end position="202"/>
    </location>
</feature>
<keyword evidence="4 7" id="KW-0472">Membrane</keyword>
<dbReference type="InParanoid" id="A0A7C8IMQ5"/>
<dbReference type="InterPro" id="IPR052337">
    <property type="entry name" value="SAT4-like"/>
</dbReference>
<evidence type="ECO:0000256" key="7">
    <source>
        <dbReference type="SAM" id="Phobius"/>
    </source>
</evidence>
<keyword evidence="2 7" id="KW-0812">Transmembrane</keyword>
<keyword evidence="3 7" id="KW-1133">Transmembrane helix</keyword>
<dbReference type="Proteomes" id="UP000481858">
    <property type="component" value="Unassembled WGS sequence"/>
</dbReference>
<evidence type="ECO:0000256" key="4">
    <source>
        <dbReference type="ARBA" id="ARBA00023136"/>
    </source>
</evidence>
<protein>
    <recommendedName>
        <fullName evidence="8">Rhodopsin domain-containing protein</fullName>
    </recommendedName>
</protein>
<feature type="transmembrane region" description="Helical" evidence="7">
    <location>
        <begin position="256"/>
        <end position="277"/>
    </location>
</feature>
<sequence>MSTTGDFTQPLPPDVDRGPRLIAMFWSYTAIVLVVLTLRFYARFKIRAFGWDDWLMLLTVILFVITTIFVTYLASIGGARHVFYLSPEQTISALKWSWVSQPWAIFLFATGKASVASLTLRFVGPNAFWVKFTLYFIIVTIFIVNSLGVIFTFVQCNPPRALWTPGLEASCWDPQVQTNFNYFLAAWNIAADIVLALLPTSLIRKLKLNQRKKIALCVLLGLGLIAALFSGIKIHFLGDLKARQDFTWSAFEIQAWTGAEAFVMMLCGNIPPLIPLWDRFISHKLDSTYGRKLLPQKHSDNFSPKITDASYNSNAWKPADSQTQTRMSGHETDGSSGVRNGNISVRTDINVRAGRRDFV</sequence>
<feature type="transmembrane region" description="Helical" evidence="7">
    <location>
        <begin position="132"/>
        <end position="154"/>
    </location>
</feature>
<gene>
    <name evidence="9" type="ORF">GQX73_g9479</name>
</gene>
<keyword evidence="10" id="KW-1185">Reference proteome</keyword>
<dbReference type="PANTHER" id="PTHR33048">
    <property type="entry name" value="PTH11-LIKE INTEGRAL MEMBRANE PROTEIN (AFU_ORTHOLOGUE AFUA_5G11245)"/>
    <property type="match status" value="1"/>
</dbReference>
<feature type="transmembrane region" description="Helical" evidence="7">
    <location>
        <begin position="54"/>
        <end position="83"/>
    </location>
</feature>
<feature type="transmembrane region" description="Helical" evidence="7">
    <location>
        <begin position="20"/>
        <end position="42"/>
    </location>
</feature>
<dbReference type="InterPro" id="IPR049326">
    <property type="entry name" value="Rhodopsin_dom_fungi"/>
</dbReference>
<evidence type="ECO:0000256" key="2">
    <source>
        <dbReference type="ARBA" id="ARBA00022692"/>
    </source>
</evidence>
<evidence type="ECO:0000259" key="8">
    <source>
        <dbReference type="Pfam" id="PF20684"/>
    </source>
</evidence>
<feature type="compositionally biased region" description="Polar residues" evidence="6">
    <location>
        <begin position="313"/>
        <end position="327"/>
    </location>
</feature>
<evidence type="ECO:0000256" key="3">
    <source>
        <dbReference type="ARBA" id="ARBA00022989"/>
    </source>
</evidence>
<comment type="subcellular location">
    <subcellularLocation>
        <location evidence="1">Membrane</location>
        <topology evidence="1">Multi-pass membrane protein</topology>
    </subcellularLocation>
</comment>
<dbReference type="PANTHER" id="PTHR33048:SF146">
    <property type="entry name" value="INTEGRAL MEMBRANE PROTEIN"/>
    <property type="match status" value="1"/>
</dbReference>
<feature type="transmembrane region" description="Helical" evidence="7">
    <location>
        <begin position="103"/>
        <end position="120"/>
    </location>
</feature>
<dbReference type="OrthoDB" id="5331848at2759"/>
<comment type="similarity">
    <text evidence="5">Belongs to the SAT4 family.</text>
</comment>
<proteinExistence type="inferred from homology"/>
<comment type="caution">
    <text evidence="9">The sequence shown here is derived from an EMBL/GenBank/DDBJ whole genome shotgun (WGS) entry which is preliminary data.</text>
</comment>
<dbReference type="AlphaFoldDB" id="A0A7C8IMQ5"/>
<accession>A0A7C8IMQ5</accession>
<evidence type="ECO:0000256" key="5">
    <source>
        <dbReference type="ARBA" id="ARBA00038359"/>
    </source>
</evidence>
<reference evidence="9 10" key="1">
    <citation type="submission" date="2019-12" db="EMBL/GenBank/DDBJ databases">
        <title>Draft genome sequence of the ascomycete Xylaria multiplex DSM 110363.</title>
        <authorList>
            <person name="Buettner E."/>
            <person name="Kellner H."/>
        </authorList>
    </citation>
    <scope>NUCLEOTIDE SEQUENCE [LARGE SCALE GENOMIC DNA]</scope>
    <source>
        <strain evidence="9 10">DSM 110363</strain>
    </source>
</reference>
<name>A0A7C8IMQ5_9PEZI</name>
<organism evidence="9 10">
    <name type="scientific">Xylaria multiplex</name>
    <dbReference type="NCBI Taxonomy" id="323545"/>
    <lineage>
        <taxon>Eukaryota</taxon>
        <taxon>Fungi</taxon>
        <taxon>Dikarya</taxon>
        <taxon>Ascomycota</taxon>
        <taxon>Pezizomycotina</taxon>
        <taxon>Sordariomycetes</taxon>
        <taxon>Xylariomycetidae</taxon>
        <taxon>Xylariales</taxon>
        <taxon>Xylariaceae</taxon>
        <taxon>Xylaria</taxon>
    </lineage>
</organism>
<evidence type="ECO:0000313" key="10">
    <source>
        <dbReference type="Proteomes" id="UP000481858"/>
    </source>
</evidence>
<dbReference type="Pfam" id="PF20684">
    <property type="entry name" value="Fung_rhodopsin"/>
    <property type="match status" value="1"/>
</dbReference>
<feature type="region of interest" description="Disordered" evidence="6">
    <location>
        <begin position="313"/>
        <end position="342"/>
    </location>
</feature>
<dbReference type="GO" id="GO:0016020">
    <property type="term" value="C:membrane"/>
    <property type="evidence" value="ECO:0007669"/>
    <property type="project" value="UniProtKB-SubCell"/>
</dbReference>
<feature type="transmembrane region" description="Helical" evidence="7">
    <location>
        <begin position="214"/>
        <end position="236"/>
    </location>
</feature>
<evidence type="ECO:0000256" key="1">
    <source>
        <dbReference type="ARBA" id="ARBA00004141"/>
    </source>
</evidence>
<evidence type="ECO:0000256" key="6">
    <source>
        <dbReference type="SAM" id="MobiDB-lite"/>
    </source>
</evidence>
<feature type="domain" description="Rhodopsin" evidence="8">
    <location>
        <begin position="38"/>
        <end position="278"/>
    </location>
</feature>
<dbReference type="EMBL" id="WUBL01000166">
    <property type="protein sequence ID" value="KAF2964104.1"/>
    <property type="molecule type" value="Genomic_DNA"/>
</dbReference>
<evidence type="ECO:0000313" key="9">
    <source>
        <dbReference type="EMBL" id="KAF2964104.1"/>
    </source>
</evidence>